<dbReference type="InterPro" id="IPR019587">
    <property type="entry name" value="Polyketide_cyclase/dehydratase"/>
</dbReference>
<accession>A0ABS6HR89</accession>
<keyword evidence="2" id="KW-1185">Reference proteome</keyword>
<protein>
    <submittedName>
        <fullName evidence="1">SRPBCC family protein</fullName>
    </submittedName>
</protein>
<dbReference type="InterPro" id="IPR023393">
    <property type="entry name" value="START-like_dom_sf"/>
</dbReference>
<evidence type="ECO:0000313" key="2">
    <source>
        <dbReference type="Proteomes" id="UP000696413"/>
    </source>
</evidence>
<organism evidence="1 2">
    <name type="scientific">Mycolicibacterium goodii</name>
    <name type="common">Mycobacterium goodii</name>
    <dbReference type="NCBI Taxonomy" id="134601"/>
    <lineage>
        <taxon>Bacteria</taxon>
        <taxon>Bacillati</taxon>
        <taxon>Actinomycetota</taxon>
        <taxon>Actinomycetes</taxon>
        <taxon>Mycobacteriales</taxon>
        <taxon>Mycobacteriaceae</taxon>
        <taxon>Mycolicibacterium</taxon>
    </lineage>
</organism>
<dbReference type="Proteomes" id="UP000696413">
    <property type="component" value="Unassembled WGS sequence"/>
</dbReference>
<dbReference type="Pfam" id="PF10604">
    <property type="entry name" value="Polyketide_cyc2"/>
    <property type="match status" value="1"/>
</dbReference>
<dbReference type="RefSeq" id="WP_073677131.1">
    <property type="nucleotide sequence ID" value="NZ_CP092364.2"/>
</dbReference>
<gene>
    <name evidence="1" type="ORF">KL859_20365</name>
</gene>
<reference evidence="1 2" key="1">
    <citation type="submission" date="2021-05" db="EMBL/GenBank/DDBJ databases">
        <title>Draft Genome Sequences of Clinical Respiratory Isolates of Mycobacterium goodii Recovered in Ireland.</title>
        <authorList>
            <person name="Flanagan P.R."/>
            <person name="Mok S."/>
            <person name="Roycroft E."/>
            <person name="Rogers T.R."/>
            <person name="Fitzgibbon M."/>
        </authorList>
    </citation>
    <scope>NUCLEOTIDE SEQUENCE [LARGE SCALE GENOMIC DNA]</scope>
    <source>
        <strain evidence="1 2">14IE55</strain>
    </source>
</reference>
<name>A0ABS6HR89_MYCGD</name>
<dbReference type="Gene3D" id="3.30.530.20">
    <property type="match status" value="1"/>
</dbReference>
<proteinExistence type="predicted"/>
<dbReference type="EMBL" id="JAHBOM010000015">
    <property type="protein sequence ID" value="MBU8825212.1"/>
    <property type="molecule type" value="Genomic_DNA"/>
</dbReference>
<dbReference type="CDD" id="cd07812">
    <property type="entry name" value="SRPBCC"/>
    <property type="match status" value="1"/>
</dbReference>
<comment type="caution">
    <text evidence="1">The sequence shown here is derived from an EMBL/GenBank/DDBJ whole genome shotgun (WGS) entry which is preliminary data.</text>
</comment>
<dbReference type="SUPFAM" id="SSF55961">
    <property type="entry name" value="Bet v1-like"/>
    <property type="match status" value="1"/>
</dbReference>
<sequence length="152" mass="16343">MTAPVTACVPIAADPAVVYALITDLSTMAGLAEETYEMRWHKGSAAAPGAVFKGKNRNGARTWTTTCTVTDAEPGRTFAFDVKAAGIPVAHWRYDITAAEHGSTVTESTWDRRPGWFKAIAGRATGVPDRDSANARHIARTLERLKSVAEAR</sequence>
<evidence type="ECO:0000313" key="1">
    <source>
        <dbReference type="EMBL" id="MBU8825212.1"/>
    </source>
</evidence>